<proteinExistence type="predicted"/>
<keyword evidence="2" id="KW-1133">Transmembrane helix</keyword>
<keyword evidence="2" id="KW-0812">Transmembrane</keyword>
<feature type="region of interest" description="Disordered" evidence="1">
    <location>
        <begin position="48"/>
        <end position="67"/>
    </location>
</feature>
<dbReference type="AlphaFoldDB" id="A0A955KV53"/>
<evidence type="ECO:0000256" key="2">
    <source>
        <dbReference type="SAM" id="Phobius"/>
    </source>
</evidence>
<dbReference type="Proteomes" id="UP000748332">
    <property type="component" value="Unassembled WGS sequence"/>
</dbReference>
<feature type="transmembrane region" description="Helical" evidence="2">
    <location>
        <begin position="12"/>
        <end position="33"/>
    </location>
</feature>
<evidence type="ECO:0000313" key="3">
    <source>
        <dbReference type="EMBL" id="MCA9374763.1"/>
    </source>
</evidence>
<evidence type="ECO:0000313" key="4">
    <source>
        <dbReference type="Proteomes" id="UP000748332"/>
    </source>
</evidence>
<comment type="caution">
    <text evidence="3">The sequence shown here is derived from an EMBL/GenBank/DDBJ whole genome shotgun (WGS) entry which is preliminary data.</text>
</comment>
<evidence type="ECO:0000256" key="1">
    <source>
        <dbReference type="SAM" id="MobiDB-lite"/>
    </source>
</evidence>
<protein>
    <submittedName>
        <fullName evidence="3">Uncharacterized protein</fullName>
    </submittedName>
</protein>
<organism evidence="3 4">
    <name type="scientific">Candidatus Dojkabacteria bacterium</name>
    <dbReference type="NCBI Taxonomy" id="2099670"/>
    <lineage>
        <taxon>Bacteria</taxon>
        <taxon>Candidatus Dojkabacteria</taxon>
    </lineage>
</organism>
<feature type="compositionally biased region" description="Low complexity" evidence="1">
    <location>
        <begin position="48"/>
        <end position="60"/>
    </location>
</feature>
<reference evidence="3" key="1">
    <citation type="submission" date="2020-04" db="EMBL/GenBank/DDBJ databases">
        <authorList>
            <person name="Zhang T."/>
        </authorList>
    </citation>
    <scope>NUCLEOTIDE SEQUENCE</scope>
    <source>
        <strain evidence="3">HKST-UBA16</strain>
    </source>
</reference>
<gene>
    <name evidence="3" type="ORF">KC622_00360</name>
</gene>
<dbReference type="EMBL" id="JAGQLM010000015">
    <property type="protein sequence ID" value="MCA9374763.1"/>
    <property type="molecule type" value="Genomic_DNA"/>
</dbReference>
<accession>A0A955KV53</accession>
<reference evidence="3" key="2">
    <citation type="journal article" date="2021" name="Microbiome">
        <title>Successional dynamics and alternative stable states in a saline activated sludge microbial community over 9 years.</title>
        <authorList>
            <person name="Wang Y."/>
            <person name="Ye J."/>
            <person name="Ju F."/>
            <person name="Liu L."/>
            <person name="Boyd J.A."/>
            <person name="Deng Y."/>
            <person name="Parks D.H."/>
            <person name="Jiang X."/>
            <person name="Yin X."/>
            <person name="Woodcroft B.J."/>
            <person name="Tyson G.W."/>
            <person name="Hugenholtz P."/>
            <person name="Polz M.F."/>
            <person name="Zhang T."/>
        </authorList>
    </citation>
    <scope>NUCLEOTIDE SEQUENCE</scope>
    <source>
        <strain evidence="3">HKST-UBA16</strain>
    </source>
</reference>
<sequence length="237" mass="26084">MENQKPLHEKTWLIVVLASLAVISTSISVWMAWQAGYLNNSVSESTESNSETATQTESNSVAETEDTTVGSVDAIKVNSENEYDIRLTSDVYGTKYQVILTSDQELVANYDAINTIFPNVTVDAGDWEMDMVLLSEAYPQSITDDVELAFNHSQAGDVYRVVSHDSQTTMYTYMNVDYSPDERCLALGELLDAPCGTEVLDAGDVALRIVCRANSDNISMCESVLENAVFKDLTEAN</sequence>
<name>A0A955KV53_9BACT</name>
<keyword evidence="2" id="KW-0472">Membrane</keyword>